<dbReference type="InterPro" id="IPR003593">
    <property type="entry name" value="AAA+_ATPase"/>
</dbReference>
<evidence type="ECO:0000313" key="3">
    <source>
        <dbReference type="Proteomes" id="UP000316639"/>
    </source>
</evidence>
<dbReference type="SMART" id="SM00382">
    <property type="entry name" value="AAA"/>
    <property type="match status" value="1"/>
</dbReference>
<dbReference type="AlphaFoldDB" id="A0A563EQP3"/>
<proteinExistence type="predicted"/>
<comment type="caution">
    <text evidence="2">The sequence shown here is derived from an EMBL/GenBank/DDBJ whole genome shotgun (WGS) entry which is preliminary data.</text>
</comment>
<reference evidence="2 3" key="1">
    <citation type="submission" date="2019-07" db="EMBL/GenBank/DDBJ databases">
        <title>Lentzea xizangensis sp. nov., isolated from Qinghai-Tibetan Plateau Soils.</title>
        <authorList>
            <person name="Huang J."/>
        </authorList>
    </citation>
    <scope>NUCLEOTIDE SEQUENCE [LARGE SCALE GENOMIC DNA]</scope>
    <source>
        <strain evidence="2 3">FXJ1.1311</strain>
    </source>
</reference>
<dbReference type="Gene3D" id="3.40.50.300">
    <property type="entry name" value="P-loop containing nucleotide triphosphate hydrolases"/>
    <property type="match status" value="1"/>
</dbReference>
<name>A0A563EQP3_9PSEU</name>
<dbReference type="SUPFAM" id="SSF52540">
    <property type="entry name" value="P-loop containing nucleoside triphosphate hydrolases"/>
    <property type="match status" value="1"/>
</dbReference>
<gene>
    <name evidence="2" type="ORF">FKR81_22345</name>
</gene>
<dbReference type="Proteomes" id="UP000316639">
    <property type="component" value="Unassembled WGS sequence"/>
</dbReference>
<evidence type="ECO:0000313" key="2">
    <source>
        <dbReference type="EMBL" id="TWP49974.1"/>
    </source>
</evidence>
<organism evidence="2 3">
    <name type="scientific">Lentzea tibetensis</name>
    <dbReference type="NCBI Taxonomy" id="2591470"/>
    <lineage>
        <taxon>Bacteria</taxon>
        <taxon>Bacillati</taxon>
        <taxon>Actinomycetota</taxon>
        <taxon>Actinomycetes</taxon>
        <taxon>Pseudonocardiales</taxon>
        <taxon>Pseudonocardiaceae</taxon>
        <taxon>Lentzea</taxon>
    </lineage>
</organism>
<protein>
    <recommendedName>
        <fullName evidence="1">AAA+ ATPase domain-containing protein</fullName>
    </recommendedName>
</protein>
<feature type="domain" description="AAA+ ATPase" evidence="1">
    <location>
        <begin position="37"/>
        <end position="193"/>
    </location>
</feature>
<dbReference type="EMBL" id="VOBR01000014">
    <property type="protein sequence ID" value="TWP49974.1"/>
    <property type="molecule type" value="Genomic_DNA"/>
</dbReference>
<accession>A0A563EQP3</accession>
<dbReference type="InterPro" id="IPR027417">
    <property type="entry name" value="P-loop_NTPase"/>
</dbReference>
<keyword evidence="3" id="KW-1185">Reference proteome</keyword>
<dbReference type="RefSeq" id="WP_146354074.1">
    <property type="nucleotide sequence ID" value="NZ_VOBR01000014.1"/>
</dbReference>
<dbReference type="OrthoDB" id="4379468at2"/>
<evidence type="ECO:0000259" key="1">
    <source>
        <dbReference type="SMART" id="SM00382"/>
    </source>
</evidence>
<sequence length="463" mass="50588">MKIDHVTWSILQEALAVYRDSPRAFGWLRSHVERFTEPVRVAVAGQPGIGKSTLANALIGESFAPAPTFSWYRNGSAAHAQVFSGGRFAEAPVVRRGGRMAVDAGSWDTVDRVVVDWPSRSLRDFVLIDTPASAAPEQIFADADAVVYLMRHLKDDDLQFLRSAHDHPIARVAAVNTIGVLARADEIGGGRIDALSSAKQIARRYRRDVQVQPLCQNVVACAGLIAVAARTMREDEFQALRALAALGREELEDHLLSADRFVGTAFPLDLDPAVRQGLLERFGLFGVRLCCALVRQGFDTTVKLTGQLVQRSGLGELRDSIAIHLVERREVLKARSALLALDVVLRMEPRPGARKLMADLERAVASAHDFRELRLVAALQGGRTKLPPELETEAMRLVGAEGTTSLARLGFDYDATPAEQRSVLLDALARWQAQATDPHLGGDHRRAAQIVVRSCEGLLTGLI</sequence>